<dbReference type="Gene3D" id="3.90.1170.50">
    <property type="entry name" value="Aldehyde oxidase/xanthine dehydrogenase, a/b hammerhead"/>
    <property type="match status" value="1"/>
</dbReference>
<dbReference type="Proteomes" id="UP000295325">
    <property type="component" value="Unassembled WGS sequence"/>
</dbReference>
<dbReference type="Pfam" id="PF01315">
    <property type="entry name" value="Ald_Xan_dh_C"/>
    <property type="match status" value="1"/>
</dbReference>
<evidence type="ECO:0000256" key="2">
    <source>
        <dbReference type="ARBA" id="ARBA00023002"/>
    </source>
</evidence>
<dbReference type="InterPro" id="IPR008274">
    <property type="entry name" value="AldOxase/xan_DH_MoCoBD1"/>
</dbReference>
<dbReference type="PANTHER" id="PTHR11908:SF132">
    <property type="entry name" value="ALDEHYDE OXIDASE 1-RELATED"/>
    <property type="match status" value="1"/>
</dbReference>
<dbReference type="RefSeq" id="WP_133626788.1">
    <property type="nucleotide sequence ID" value="NZ_SOAZ01000001.1"/>
</dbReference>
<dbReference type="SUPFAM" id="SSF56003">
    <property type="entry name" value="Molybdenum cofactor-binding domain"/>
    <property type="match status" value="1"/>
</dbReference>
<dbReference type="OrthoDB" id="9759099at2"/>
<sequence>MEFNISQSVRREDVPDKIAGIAKYIGDYKFKDMLYARTLRSTEARAIIKNIVFPKLPDGYCIVDKGDVPGRNRVKIIDYDMPFFADGVVNYIGEPIALVVGKDKRVIESILSQIRVEYQRIEPILSVEDGLNAEKPIFGDNNCFSDYTISKGDMVSAKRRAKFVYEGEYETGYQEQFYLEPQGMIGVYEEGKVSIYGSIQCPYYVKNAVEECLGFEPYRVRIVQTTTGGGFGGKEDYPSLIGGQVACAALKTKKPVCLIFERNEDIEVTTKRHPSKIRLKSYIDENYRVLGMEGDIVLDAGAYSGLSSVVLQRAMFASAGVYNIENLVVRGRAVATNKVVSGAFRGFGAPQAFFAIEMHMEHIARELGIDPFEFKLSNILRQGDRSTTGGLYRDRILLPEMVNRVIKMSSLEEKKKAFKEKRKIGKLNGIGLSMFFHGGGFTGSGERDHIKGRVRLVKDDKGYVEILVSNVEMGQGAGTTLRKIAAKTLEVPLSKIIFNNPDTDRVPDSGPTVASRTTVIVGKLVQEASEKLKERWSEDRVEVEVQYKYPEGFYWDNDRFEGDAYTSYSWGVNAVEVEVDPTTCEVKINGVWAVFDIGSAIDERIVKGQIDGGIVQGLGYASIEVMEDRSGKIMQRKSTDYTIPTSMDVPEIKSELMCEPYGGGPFGAKALGELTLVGAAPAYALAIEDALGVKINKIPVRPEHLMEVVQNGK</sequence>
<reference evidence="4 5" key="1">
    <citation type="submission" date="2019-03" db="EMBL/GenBank/DDBJ databases">
        <title>Genomic Encyclopedia of Type Strains, Phase IV (KMG-IV): sequencing the most valuable type-strain genomes for metagenomic binning, comparative biology and taxonomic classification.</title>
        <authorList>
            <person name="Goeker M."/>
        </authorList>
    </citation>
    <scope>NUCLEOTIDE SEQUENCE [LARGE SCALE GENOMIC DNA]</scope>
    <source>
        <strain evidence="4 5">DSM 24455</strain>
    </source>
</reference>
<accession>A0A4R7KXI3</accession>
<dbReference type="SMART" id="SM01008">
    <property type="entry name" value="Ald_Xan_dh_C"/>
    <property type="match status" value="1"/>
</dbReference>
<keyword evidence="2" id="KW-0560">Oxidoreductase</keyword>
<evidence type="ECO:0000259" key="3">
    <source>
        <dbReference type="SMART" id="SM01008"/>
    </source>
</evidence>
<evidence type="ECO:0000256" key="1">
    <source>
        <dbReference type="ARBA" id="ARBA00022505"/>
    </source>
</evidence>
<dbReference type="InterPro" id="IPR016208">
    <property type="entry name" value="Ald_Oxase/xanthine_DH-like"/>
</dbReference>
<dbReference type="GO" id="GO:0005506">
    <property type="term" value="F:iron ion binding"/>
    <property type="evidence" value="ECO:0007669"/>
    <property type="project" value="InterPro"/>
</dbReference>
<dbReference type="EMBL" id="SOAZ01000001">
    <property type="protein sequence ID" value="TDT63666.1"/>
    <property type="molecule type" value="Genomic_DNA"/>
</dbReference>
<dbReference type="InterPro" id="IPR036856">
    <property type="entry name" value="Ald_Oxase/Xan_DH_a/b_sf"/>
</dbReference>
<feature type="domain" description="Aldehyde oxidase/xanthine dehydrogenase a/b hammerhead" evidence="3">
    <location>
        <begin position="19"/>
        <end position="122"/>
    </location>
</feature>
<gene>
    <name evidence="4" type="ORF">EDD71_10193</name>
</gene>
<dbReference type="Pfam" id="PF20256">
    <property type="entry name" value="MoCoBD_2"/>
    <property type="match status" value="2"/>
</dbReference>
<keyword evidence="5" id="KW-1185">Reference proteome</keyword>
<dbReference type="Pfam" id="PF02738">
    <property type="entry name" value="MoCoBD_1"/>
    <property type="match status" value="1"/>
</dbReference>
<dbReference type="Gene3D" id="3.30.365.10">
    <property type="entry name" value="Aldehyde oxidase/xanthine dehydrogenase, molybdopterin binding domain"/>
    <property type="match status" value="4"/>
</dbReference>
<dbReference type="InterPro" id="IPR046867">
    <property type="entry name" value="AldOxase/xan_DH_MoCoBD2"/>
</dbReference>
<name>A0A4R7KXI3_9CLOT</name>
<dbReference type="SUPFAM" id="SSF54665">
    <property type="entry name" value="CO dehydrogenase molybdoprotein N-domain-like"/>
    <property type="match status" value="1"/>
</dbReference>
<organism evidence="4 5">
    <name type="scientific">Fonticella tunisiensis</name>
    <dbReference type="NCBI Taxonomy" id="1096341"/>
    <lineage>
        <taxon>Bacteria</taxon>
        <taxon>Bacillati</taxon>
        <taxon>Bacillota</taxon>
        <taxon>Clostridia</taxon>
        <taxon>Eubacteriales</taxon>
        <taxon>Clostridiaceae</taxon>
        <taxon>Fonticella</taxon>
    </lineage>
</organism>
<proteinExistence type="predicted"/>
<keyword evidence="1" id="KW-0500">Molybdenum</keyword>
<comment type="caution">
    <text evidence="4">The sequence shown here is derived from an EMBL/GenBank/DDBJ whole genome shotgun (WGS) entry which is preliminary data.</text>
</comment>
<dbReference type="AlphaFoldDB" id="A0A4R7KXI3"/>
<dbReference type="GO" id="GO:0016491">
    <property type="term" value="F:oxidoreductase activity"/>
    <property type="evidence" value="ECO:0007669"/>
    <property type="project" value="UniProtKB-KW"/>
</dbReference>
<dbReference type="InterPro" id="IPR037165">
    <property type="entry name" value="AldOxase/xan_DH_Mopterin-bd_sf"/>
</dbReference>
<dbReference type="InterPro" id="IPR000674">
    <property type="entry name" value="Ald_Oxase/Xan_DH_a/b"/>
</dbReference>
<dbReference type="PANTHER" id="PTHR11908">
    <property type="entry name" value="XANTHINE DEHYDROGENASE"/>
    <property type="match status" value="1"/>
</dbReference>
<protein>
    <submittedName>
        <fullName evidence="4">CO/xanthine dehydrogenase Mo-binding subunit</fullName>
    </submittedName>
</protein>
<evidence type="ECO:0000313" key="5">
    <source>
        <dbReference type="Proteomes" id="UP000295325"/>
    </source>
</evidence>
<evidence type="ECO:0000313" key="4">
    <source>
        <dbReference type="EMBL" id="TDT63666.1"/>
    </source>
</evidence>